<keyword evidence="7" id="KW-0808">Transferase</keyword>
<keyword evidence="3 6" id="KW-0812">Transmembrane</keyword>
<dbReference type="EMBL" id="SIHO01000002">
    <property type="protein sequence ID" value="TFU03182.1"/>
    <property type="molecule type" value="Genomic_DNA"/>
</dbReference>
<keyword evidence="4 6" id="KW-1133">Transmembrane helix</keyword>
<organism evidence="7 8">
    <name type="scientific">Glacieibacterium arshaanense</name>
    <dbReference type="NCBI Taxonomy" id="2511025"/>
    <lineage>
        <taxon>Bacteria</taxon>
        <taxon>Pseudomonadati</taxon>
        <taxon>Pseudomonadota</taxon>
        <taxon>Alphaproteobacteria</taxon>
        <taxon>Sphingomonadales</taxon>
        <taxon>Sphingosinicellaceae</taxon>
        <taxon>Glacieibacterium</taxon>
    </lineage>
</organism>
<dbReference type="PANTHER" id="PTHR11048:SF5">
    <property type="entry name" value="DECAPRENYL-PHOSPHATE PHOSPHORIBOSYLTRANSFERASE"/>
    <property type="match status" value="1"/>
</dbReference>
<protein>
    <submittedName>
        <fullName evidence="7">UbiA family prenyltransferase</fullName>
    </submittedName>
</protein>
<feature type="transmembrane region" description="Helical" evidence="6">
    <location>
        <begin position="289"/>
        <end position="307"/>
    </location>
</feature>
<feature type="transmembrane region" description="Helical" evidence="6">
    <location>
        <begin position="448"/>
        <end position="470"/>
    </location>
</feature>
<keyword evidence="2" id="KW-1003">Cell membrane</keyword>
<dbReference type="InterPro" id="IPR023214">
    <property type="entry name" value="HAD_sf"/>
</dbReference>
<evidence type="ECO:0000256" key="6">
    <source>
        <dbReference type="SAM" id="Phobius"/>
    </source>
</evidence>
<dbReference type="GO" id="GO:0005886">
    <property type="term" value="C:plasma membrane"/>
    <property type="evidence" value="ECO:0007669"/>
    <property type="project" value="TreeGrafter"/>
</dbReference>
<dbReference type="InterPro" id="IPR039653">
    <property type="entry name" value="Prenyltransferase"/>
</dbReference>
<sequence length="472" mass="50643">MNAPVPLAVDVDGTLLMTDLLHESALQFVARHPFQTPRLFGWLTQGKAALKAQLADRVDPGVAALPLRPEVVALIRTAQAEGRPVYLASASDSRLVEALADHIGGIAGVIGSDGTTNMAGEAKAAQLVARFGRGGFDYVGDTAVDLPVWAAARQALVVARSPRLAALAAQVAADTQVVATPHRRLKDYVRAIRPHQWAKNSLVFLAMFAGHKLSIENLILSTLAFVCFCTAASSAYVVNDLLDLPGDRAHPRKARRPFASGALPVLDGVVLAAAMMALTIGVVSFLPPPFMLVLAVYVATTLGYSMVFKRYAVIDVIVLGGLYTIRVVGGVVVIRSSDAQWLLMFSLFLFLSLAIIKRCSELVQLRERGIADTPGRGYRVSDLAVLQPMAAAAGYGAVLLSALYVSSSKVARLYEHPKWLWLICPFILYWISRVMVLSGRGELHDDPVLFAITDRLSWLTAAAVVAVVLVSA</sequence>
<feature type="transmembrane region" description="Helical" evidence="6">
    <location>
        <begin position="218"/>
        <end position="238"/>
    </location>
</feature>
<gene>
    <name evidence="7" type="ORF">EUV02_08280</name>
</gene>
<dbReference type="GO" id="GO:0009247">
    <property type="term" value="P:glycolipid biosynthetic process"/>
    <property type="evidence" value="ECO:0007669"/>
    <property type="project" value="TreeGrafter"/>
</dbReference>
<evidence type="ECO:0000313" key="8">
    <source>
        <dbReference type="Proteomes" id="UP000297737"/>
    </source>
</evidence>
<comment type="caution">
    <text evidence="7">The sequence shown here is derived from an EMBL/GenBank/DDBJ whole genome shotgun (WGS) entry which is preliminary data.</text>
</comment>
<dbReference type="OrthoDB" id="9803632at2"/>
<evidence type="ECO:0000256" key="2">
    <source>
        <dbReference type="ARBA" id="ARBA00022475"/>
    </source>
</evidence>
<feature type="transmembrane region" description="Helical" evidence="6">
    <location>
        <begin position="419"/>
        <end position="436"/>
    </location>
</feature>
<dbReference type="NCBIfam" id="NF006088">
    <property type="entry name" value="PRK08238.1"/>
    <property type="match status" value="1"/>
</dbReference>
<dbReference type="AlphaFoldDB" id="A0A4Y9EMF0"/>
<feature type="transmembrane region" description="Helical" evidence="6">
    <location>
        <begin position="339"/>
        <end position="356"/>
    </location>
</feature>
<feature type="transmembrane region" description="Helical" evidence="6">
    <location>
        <begin position="258"/>
        <end position="283"/>
    </location>
</feature>
<evidence type="ECO:0000256" key="1">
    <source>
        <dbReference type="ARBA" id="ARBA00004141"/>
    </source>
</evidence>
<dbReference type="Pfam" id="PF12710">
    <property type="entry name" value="HAD"/>
    <property type="match status" value="1"/>
</dbReference>
<keyword evidence="8" id="KW-1185">Reference proteome</keyword>
<dbReference type="PANTHER" id="PTHR11048">
    <property type="entry name" value="PRENYLTRANSFERASES"/>
    <property type="match status" value="1"/>
</dbReference>
<evidence type="ECO:0000256" key="5">
    <source>
        <dbReference type="ARBA" id="ARBA00023136"/>
    </source>
</evidence>
<dbReference type="SUPFAM" id="SSF56784">
    <property type="entry name" value="HAD-like"/>
    <property type="match status" value="1"/>
</dbReference>
<dbReference type="CDD" id="cd13963">
    <property type="entry name" value="PT_UbiA_2"/>
    <property type="match status" value="1"/>
</dbReference>
<dbReference type="Gene3D" id="3.40.50.1000">
    <property type="entry name" value="HAD superfamily/HAD-like"/>
    <property type="match status" value="1"/>
</dbReference>
<name>A0A4Y9EMF0_9SPHN</name>
<dbReference type="InterPro" id="IPR036412">
    <property type="entry name" value="HAD-like_sf"/>
</dbReference>
<dbReference type="InterPro" id="IPR044878">
    <property type="entry name" value="UbiA_sf"/>
</dbReference>
<dbReference type="InterPro" id="IPR000537">
    <property type="entry name" value="UbiA_prenyltransferase"/>
</dbReference>
<reference evidence="7 8" key="1">
    <citation type="submission" date="2019-02" db="EMBL/GenBank/DDBJ databases">
        <title>Polymorphobacter sp. isolated from the lake at the Tibet of China.</title>
        <authorList>
            <person name="Li A."/>
        </authorList>
    </citation>
    <scope>NUCLEOTIDE SEQUENCE [LARGE SCALE GENOMIC DNA]</scope>
    <source>
        <strain evidence="7 8">DJ1R-1</strain>
    </source>
</reference>
<dbReference type="Pfam" id="PF01040">
    <property type="entry name" value="UbiA"/>
    <property type="match status" value="1"/>
</dbReference>
<evidence type="ECO:0000256" key="4">
    <source>
        <dbReference type="ARBA" id="ARBA00022989"/>
    </source>
</evidence>
<evidence type="ECO:0000313" key="7">
    <source>
        <dbReference type="EMBL" id="TFU03182.1"/>
    </source>
</evidence>
<feature type="transmembrane region" description="Helical" evidence="6">
    <location>
        <begin position="314"/>
        <end position="333"/>
    </location>
</feature>
<dbReference type="GO" id="GO:0016765">
    <property type="term" value="F:transferase activity, transferring alkyl or aryl (other than methyl) groups"/>
    <property type="evidence" value="ECO:0007669"/>
    <property type="project" value="InterPro"/>
</dbReference>
<comment type="subcellular location">
    <subcellularLocation>
        <location evidence="1">Membrane</location>
        <topology evidence="1">Multi-pass membrane protein</topology>
    </subcellularLocation>
</comment>
<dbReference type="Proteomes" id="UP000297737">
    <property type="component" value="Unassembled WGS sequence"/>
</dbReference>
<keyword evidence="5 6" id="KW-0472">Membrane</keyword>
<proteinExistence type="predicted"/>
<dbReference type="RefSeq" id="WP_135245774.1">
    <property type="nucleotide sequence ID" value="NZ_SIHO01000002.1"/>
</dbReference>
<accession>A0A4Y9EMF0</accession>
<dbReference type="Gene3D" id="1.10.357.140">
    <property type="entry name" value="UbiA prenyltransferase"/>
    <property type="match status" value="1"/>
</dbReference>
<evidence type="ECO:0000256" key="3">
    <source>
        <dbReference type="ARBA" id="ARBA00022692"/>
    </source>
</evidence>